<keyword evidence="2" id="KW-1185">Reference proteome</keyword>
<accession>A0A183LUS3</accession>
<evidence type="ECO:0000313" key="2">
    <source>
        <dbReference type="Proteomes" id="UP000277204"/>
    </source>
</evidence>
<dbReference type="Proteomes" id="UP000277204">
    <property type="component" value="Unassembled WGS sequence"/>
</dbReference>
<dbReference type="AlphaFoldDB" id="A0A183LUS3"/>
<organism evidence="1 2">
    <name type="scientific">Schistosoma margrebowiei</name>
    <dbReference type="NCBI Taxonomy" id="48269"/>
    <lineage>
        <taxon>Eukaryota</taxon>
        <taxon>Metazoa</taxon>
        <taxon>Spiralia</taxon>
        <taxon>Lophotrochozoa</taxon>
        <taxon>Platyhelminthes</taxon>
        <taxon>Trematoda</taxon>
        <taxon>Digenea</taxon>
        <taxon>Strigeidida</taxon>
        <taxon>Schistosomatoidea</taxon>
        <taxon>Schistosomatidae</taxon>
        <taxon>Schistosoma</taxon>
    </lineage>
</organism>
<evidence type="ECO:0000313" key="1">
    <source>
        <dbReference type="EMBL" id="VDO76913.1"/>
    </source>
</evidence>
<sequence length="59" mass="6730">MCIYNSPVRKFTIISNMNNVSEILLKISQFPGRSSLKKEIITGNIIRLAISRMSIITFQ</sequence>
<name>A0A183LUS3_9TREM</name>
<gene>
    <name evidence="1" type="ORF">SMRZ_LOCUS7548</name>
</gene>
<dbReference type="EMBL" id="UZAI01003068">
    <property type="protein sequence ID" value="VDO76913.1"/>
    <property type="molecule type" value="Genomic_DNA"/>
</dbReference>
<reference evidence="1 2" key="1">
    <citation type="submission" date="2018-11" db="EMBL/GenBank/DDBJ databases">
        <authorList>
            <consortium name="Pathogen Informatics"/>
        </authorList>
    </citation>
    <scope>NUCLEOTIDE SEQUENCE [LARGE SCALE GENOMIC DNA]</scope>
    <source>
        <strain evidence="1 2">Zambia</strain>
    </source>
</reference>
<protein>
    <submittedName>
        <fullName evidence="1">Uncharacterized protein</fullName>
    </submittedName>
</protein>
<proteinExistence type="predicted"/>